<keyword evidence="2" id="KW-0472">Membrane</keyword>
<keyword evidence="4" id="KW-1185">Reference proteome</keyword>
<feature type="region of interest" description="Disordered" evidence="1">
    <location>
        <begin position="254"/>
        <end position="311"/>
    </location>
</feature>
<dbReference type="PANTHER" id="PTHR35872:SF2">
    <property type="entry name" value="INTEGRAL MEMBRANE PROTEIN (AFU_ORTHOLOGUE AFUA_5G07110)"/>
    <property type="match status" value="1"/>
</dbReference>
<keyword evidence="2" id="KW-1133">Transmembrane helix</keyword>
<dbReference type="Pfam" id="PF11204">
    <property type="entry name" value="DUF2985"/>
    <property type="match status" value="1"/>
</dbReference>
<dbReference type="EMBL" id="JAUJDW010000078">
    <property type="protein sequence ID" value="KAK0642251.1"/>
    <property type="molecule type" value="Genomic_DNA"/>
</dbReference>
<feature type="region of interest" description="Disordered" evidence="1">
    <location>
        <begin position="1"/>
        <end position="70"/>
    </location>
</feature>
<protein>
    <recommendedName>
        <fullName evidence="5">Integral membrane protein</fullName>
    </recommendedName>
</protein>
<evidence type="ECO:0000313" key="4">
    <source>
        <dbReference type="Proteomes" id="UP001175001"/>
    </source>
</evidence>
<feature type="compositionally biased region" description="Basic and acidic residues" evidence="1">
    <location>
        <begin position="117"/>
        <end position="133"/>
    </location>
</feature>
<feature type="compositionally biased region" description="Basic and acidic residues" evidence="1">
    <location>
        <begin position="609"/>
        <end position="626"/>
    </location>
</feature>
<feature type="transmembrane region" description="Helical" evidence="2">
    <location>
        <begin position="559"/>
        <end position="581"/>
    </location>
</feature>
<feature type="region of interest" description="Disordered" evidence="1">
    <location>
        <begin position="609"/>
        <end position="638"/>
    </location>
</feature>
<evidence type="ECO:0000256" key="2">
    <source>
        <dbReference type="SAM" id="Phobius"/>
    </source>
</evidence>
<proteinExistence type="predicted"/>
<feature type="region of interest" description="Disordered" evidence="1">
    <location>
        <begin position="669"/>
        <end position="729"/>
    </location>
</feature>
<comment type="caution">
    <text evidence="3">The sequence shown here is derived from an EMBL/GenBank/DDBJ whole genome shotgun (WGS) entry which is preliminary data.</text>
</comment>
<evidence type="ECO:0000256" key="1">
    <source>
        <dbReference type="SAM" id="MobiDB-lite"/>
    </source>
</evidence>
<accession>A0AA39XZ68</accession>
<keyword evidence="2" id="KW-0812">Transmembrane</keyword>
<gene>
    <name evidence="3" type="ORF">DIS24_g9232</name>
</gene>
<feature type="compositionally biased region" description="Basic and acidic residues" evidence="1">
    <location>
        <begin position="669"/>
        <end position="684"/>
    </location>
</feature>
<name>A0AA39XZ68_9PEZI</name>
<feature type="compositionally biased region" description="Polar residues" evidence="1">
    <location>
        <begin position="36"/>
        <end position="47"/>
    </location>
</feature>
<feature type="transmembrane region" description="Helical" evidence="2">
    <location>
        <begin position="528"/>
        <end position="553"/>
    </location>
</feature>
<feature type="compositionally biased region" description="Polar residues" evidence="1">
    <location>
        <begin position="134"/>
        <end position="157"/>
    </location>
</feature>
<dbReference type="InterPro" id="IPR021369">
    <property type="entry name" value="DUF2985"/>
</dbReference>
<feature type="compositionally biased region" description="Basic and acidic residues" evidence="1">
    <location>
        <begin position="692"/>
        <end position="713"/>
    </location>
</feature>
<dbReference type="Proteomes" id="UP001175001">
    <property type="component" value="Unassembled WGS sequence"/>
</dbReference>
<evidence type="ECO:0008006" key="5">
    <source>
        <dbReference type="Google" id="ProtNLM"/>
    </source>
</evidence>
<feature type="region of interest" description="Disordered" evidence="1">
    <location>
        <begin position="112"/>
        <end position="173"/>
    </location>
</feature>
<dbReference type="AlphaFoldDB" id="A0AA39XZ68"/>
<dbReference type="PANTHER" id="PTHR35872">
    <property type="entry name" value="INTEGRAL MEMBRANE PROTEIN (AFU_ORTHOLOGUE AFUA_5G07110)"/>
    <property type="match status" value="1"/>
</dbReference>
<feature type="transmembrane region" description="Helical" evidence="2">
    <location>
        <begin position="375"/>
        <end position="403"/>
    </location>
</feature>
<sequence>MDSSPNRRNGSPLHGGRARRASAHSAGSSADGATAPNSPSRFAQHTNRLYPVTPRPGLQAHPSAIRLRRLPTEQVSRLETIPSLRQQHHQQQQQEQHEQDLRHQALENEWQANRRRSSSEPHRPTFDVGELTRSRTTGLNNMPSVPELPQNTENTTFEPVHPARPGPAGGSGRFRRASVAALSGLGLHRNADGAQPPHQALPENLYDSRVVDLLDVIDPEVSALSSLTNIQNSLFVPQLGRFVNRRPTYDLSRLPAYPQLGDRQTSPREKQGEFQATATAAGDAPVRPLRHMPATTELRPSSTERPGTPSERAFSITSALSDSRYAVLPHGIELEGWTEEDKAELNDHVRHMLHSRRSKFKRSMKGFGKYVSRPLGFLVTLYATLITLFGLAWVLFLIGWIYVGDRQHYIINVIDNVLVALFAIMGDGLAPFRAVDTYHMIFIAHYHRKTWKLRKQMALPKLEDKNDLPNGPVVETDIEASRHETEELSVLNPKQQATLVHHQEKFAKSHTFYKPHETETHYAFPLRLLIVIVVLLDCHSCLQIALGACTWGIDYKVRPQALTAVILSCSITVNITAGILISVGDRRTRKKDVIERMFRQELTEEAIHKMQRRQEKHEERLRRLEEQGEETDLEDNNREKKGRVSLDIFRRSEDKPRRSFDVFRKLEDKPRRSLDASRKTEGVPRRSLTVTRKSDKTDEPQPRISEADSRPDESDVNITTVAEDHRESR</sequence>
<evidence type="ECO:0000313" key="3">
    <source>
        <dbReference type="EMBL" id="KAK0642251.1"/>
    </source>
</evidence>
<organism evidence="3 4">
    <name type="scientific">Lasiodiplodia hormozganensis</name>
    <dbReference type="NCBI Taxonomy" id="869390"/>
    <lineage>
        <taxon>Eukaryota</taxon>
        <taxon>Fungi</taxon>
        <taxon>Dikarya</taxon>
        <taxon>Ascomycota</taxon>
        <taxon>Pezizomycotina</taxon>
        <taxon>Dothideomycetes</taxon>
        <taxon>Dothideomycetes incertae sedis</taxon>
        <taxon>Botryosphaeriales</taxon>
        <taxon>Botryosphaeriaceae</taxon>
        <taxon>Lasiodiplodia</taxon>
    </lineage>
</organism>
<feature type="compositionally biased region" description="Low complexity" evidence="1">
    <location>
        <begin position="23"/>
        <end position="35"/>
    </location>
</feature>
<reference evidence="3" key="1">
    <citation type="submission" date="2023-06" db="EMBL/GenBank/DDBJ databases">
        <title>Multi-omics analyses reveal the molecular pathogenesis toolkit of Lasiodiplodia hormozganensis, a cross-kingdom pathogen.</title>
        <authorList>
            <person name="Felix C."/>
            <person name="Meneses R."/>
            <person name="Goncalves M.F.M."/>
            <person name="Tilleman L."/>
            <person name="Duarte A.S."/>
            <person name="Jorrin-Novo J.V."/>
            <person name="Van De Peer Y."/>
            <person name="Deforce D."/>
            <person name="Van Nieuwerburgh F."/>
            <person name="Esteves A.C."/>
            <person name="Alves A."/>
        </authorList>
    </citation>
    <scope>NUCLEOTIDE SEQUENCE</scope>
    <source>
        <strain evidence="3">CBS 339.90</strain>
    </source>
</reference>